<dbReference type="InterPro" id="IPR014818">
    <property type="entry name" value="Phage/plasmid_primase_P4_C"/>
</dbReference>
<comment type="caution">
    <text evidence="7">The sequence shown here is derived from an EMBL/GenBank/DDBJ whole genome shotgun (WGS) entry which is preliminary data.</text>
</comment>
<dbReference type="GO" id="GO:0004386">
    <property type="term" value="F:helicase activity"/>
    <property type="evidence" value="ECO:0007669"/>
    <property type="project" value="UniProtKB-KW"/>
</dbReference>
<dbReference type="Proteomes" id="UP000777784">
    <property type="component" value="Unassembled WGS sequence"/>
</dbReference>
<feature type="region of interest" description="Disordered" evidence="5">
    <location>
        <begin position="1"/>
        <end position="24"/>
    </location>
</feature>
<feature type="domain" description="SF3 helicase" evidence="6">
    <location>
        <begin position="197"/>
        <end position="356"/>
    </location>
</feature>
<dbReference type="InterPro" id="IPR045455">
    <property type="entry name" value="NrS-1_pol-like_helicase"/>
</dbReference>
<dbReference type="AlphaFoldDB" id="A0A948RX52"/>
<dbReference type="InterPro" id="IPR006500">
    <property type="entry name" value="Helicase_put_C_phage/plasmid"/>
</dbReference>
<dbReference type="Pfam" id="PF03288">
    <property type="entry name" value="Pox_D5"/>
    <property type="match status" value="1"/>
</dbReference>
<dbReference type="SMART" id="SM00885">
    <property type="entry name" value="D5_N"/>
    <property type="match status" value="1"/>
</dbReference>
<evidence type="ECO:0000313" key="8">
    <source>
        <dbReference type="Proteomes" id="UP000777784"/>
    </source>
</evidence>
<dbReference type="InterPro" id="IPR051620">
    <property type="entry name" value="ORF904-like_C"/>
</dbReference>
<evidence type="ECO:0000256" key="4">
    <source>
        <dbReference type="ARBA" id="ARBA00022840"/>
    </source>
</evidence>
<keyword evidence="3" id="KW-0347">Helicase</keyword>
<dbReference type="Pfam" id="PF19263">
    <property type="entry name" value="DUF5906"/>
    <property type="match status" value="1"/>
</dbReference>
<dbReference type="EMBL" id="JAHJDP010000049">
    <property type="protein sequence ID" value="MBU2691244.1"/>
    <property type="molecule type" value="Genomic_DNA"/>
</dbReference>
<sequence>MNKLQLAPVETGPEPGKEQHDQGIEKDTFHLSDVGNAQRLVGLYGDVVRYLYTWQCWFIWDGVRWLRDESGEILRYAKETIRCLYKDASCLTNEYDRLNLAKHALRSENEGRLRAMVNLAQSEPGIPVTPDELDADPYVLNCSNGQLSLKTGNFKGHMEADHRSSLCTKLVPVIFDPTATCPTWDRFLLQIMGGIEALVRYLQRAVGYGLTGNTSEQCLILLYGLGANGKSTFLNIIIKMLGDYAAQTPAETLLAKRGESIPNDLARLKGSRFVVATEISQGRKLNEALVKQATGEDRICARFMRAEWFEYQPQFKLFIGTNHKPIIRGSDYAIWRRMRLVPFTVTIPPEDQDKDLFRKLLIELPGILNWALKGCIEWQRDGLQEPPEVITATEGYREEMDQLSGFIADRCLEGDREHVTARELYSSYREWCEENGENPITQKMLGLVLKDRGLKSKRSGPKGSNEWWGISINEIY</sequence>
<dbReference type="InterPro" id="IPR004968">
    <property type="entry name" value="DNA_primase/NTPase_C"/>
</dbReference>
<gene>
    <name evidence="7" type="ORF">KJ970_09965</name>
</gene>
<proteinExistence type="predicted"/>
<evidence type="ECO:0000256" key="2">
    <source>
        <dbReference type="ARBA" id="ARBA00022801"/>
    </source>
</evidence>
<dbReference type="GO" id="GO:0016787">
    <property type="term" value="F:hydrolase activity"/>
    <property type="evidence" value="ECO:0007669"/>
    <property type="project" value="UniProtKB-KW"/>
</dbReference>
<evidence type="ECO:0000313" key="7">
    <source>
        <dbReference type="EMBL" id="MBU2691244.1"/>
    </source>
</evidence>
<dbReference type="SUPFAM" id="SSF52540">
    <property type="entry name" value="P-loop containing nucleoside triphosphate hydrolases"/>
    <property type="match status" value="1"/>
</dbReference>
<feature type="compositionally biased region" description="Basic and acidic residues" evidence="5">
    <location>
        <begin position="15"/>
        <end position="24"/>
    </location>
</feature>
<organism evidence="7 8">
    <name type="scientific">Eiseniibacteriota bacterium</name>
    <dbReference type="NCBI Taxonomy" id="2212470"/>
    <lineage>
        <taxon>Bacteria</taxon>
        <taxon>Candidatus Eiseniibacteriota</taxon>
    </lineage>
</organism>
<keyword evidence="2" id="KW-0378">Hydrolase</keyword>
<dbReference type="PANTHER" id="PTHR35372:SF2">
    <property type="entry name" value="SF3 HELICASE DOMAIN-CONTAINING PROTEIN"/>
    <property type="match status" value="1"/>
</dbReference>
<accession>A0A948RX52</accession>
<evidence type="ECO:0000256" key="1">
    <source>
        <dbReference type="ARBA" id="ARBA00022741"/>
    </source>
</evidence>
<protein>
    <recommendedName>
        <fullName evidence="6">SF3 helicase domain-containing protein</fullName>
    </recommendedName>
</protein>
<dbReference type="Pfam" id="PF08706">
    <property type="entry name" value="D5_N"/>
    <property type="match status" value="1"/>
</dbReference>
<dbReference type="NCBIfam" id="TIGR01613">
    <property type="entry name" value="primase_Cterm"/>
    <property type="match status" value="1"/>
</dbReference>
<keyword evidence="4" id="KW-0067">ATP-binding</keyword>
<dbReference type="Gene3D" id="3.40.50.300">
    <property type="entry name" value="P-loop containing nucleotide triphosphate hydrolases"/>
    <property type="match status" value="1"/>
</dbReference>
<dbReference type="PANTHER" id="PTHR35372">
    <property type="entry name" value="ATP BINDING PROTEIN-RELATED"/>
    <property type="match status" value="1"/>
</dbReference>
<name>A0A948RX52_UNCEI</name>
<evidence type="ECO:0000256" key="5">
    <source>
        <dbReference type="SAM" id="MobiDB-lite"/>
    </source>
</evidence>
<reference evidence="7" key="1">
    <citation type="submission" date="2021-05" db="EMBL/GenBank/DDBJ databases">
        <title>Energy efficiency and biological interactions define the core microbiome of deep oligotrophic groundwater.</title>
        <authorList>
            <person name="Mehrshad M."/>
            <person name="Lopez-Fernandez M."/>
            <person name="Bell E."/>
            <person name="Bernier-Latmani R."/>
            <person name="Bertilsson S."/>
            <person name="Dopson M."/>
        </authorList>
    </citation>
    <scope>NUCLEOTIDE SEQUENCE</scope>
    <source>
        <strain evidence="7">Modern_marine.mb.64</strain>
    </source>
</reference>
<evidence type="ECO:0000259" key="6">
    <source>
        <dbReference type="PROSITE" id="PS51206"/>
    </source>
</evidence>
<dbReference type="InterPro" id="IPR027417">
    <property type="entry name" value="P-loop_NTPase"/>
</dbReference>
<dbReference type="InterPro" id="IPR014015">
    <property type="entry name" value="Helicase_SF3_DNA-vir"/>
</dbReference>
<dbReference type="PROSITE" id="PS51206">
    <property type="entry name" value="SF3_HELICASE_1"/>
    <property type="match status" value="1"/>
</dbReference>
<keyword evidence="1" id="KW-0547">Nucleotide-binding</keyword>
<evidence type="ECO:0000256" key="3">
    <source>
        <dbReference type="ARBA" id="ARBA00022806"/>
    </source>
</evidence>
<dbReference type="GO" id="GO:0005524">
    <property type="term" value="F:ATP binding"/>
    <property type="evidence" value="ECO:0007669"/>
    <property type="project" value="UniProtKB-KW"/>
</dbReference>